<dbReference type="AlphaFoldDB" id="A0A516H0C5"/>
<dbReference type="Pfam" id="PF01370">
    <property type="entry name" value="Epimerase"/>
    <property type="match status" value="1"/>
</dbReference>
<dbReference type="GO" id="GO:0044877">
    <property type="term" value="F:protein-containing complex binding"/>
    <property type="evidence" value="ECO:0007669"/>
    <property type="project" value="TreeGrafter"/>
</dbReference>
<protein>
    <submittedName>
        <fullName evidence="2">Complex I NDUFA9 subunit family protein</fullName>
    </submittedName>
</protein>
<dbReference type="PANTHER" id="PTHR12126">
    <property type="entry name" value="NADH-UBIQUINONE OXIDOREDUCTASE 39 KDA SUBUNIT-RELATED"/>
    <property type="match status" value="1"/>
</dbReference>
<dbReference type="FunFam" id="3.40.50.720:FF:000702">
    <property type="entry name" value="NADH dehydrogenase (Ubiquinone)"/>
    <property type="match status" value="1"/>
</dbReference>
<organism evidence="2 3">
    <name type="scientific">Ferrovibrio terrae</name>
    <dbReference type="NCBI Taxonomy" id="2594003"/>
    <lineage>
        <taxon>Bacteria</taxon>
        <taxon>Pseudomonadati</taxon>
        <taxon>Pseudomonadota</taxon>
        <taxon>Alphaproteobacteria</taxon>
        <taxon>Rhodospirillales</taxon>
        <taxon>Rhodospirillaceae</taxon>
        <taxon>Ferrovibrio</taxon>
    </lineage>
</organism>
<dbReference type="OrthoDB" id="9776313at2"/>
<dbReference type="PANTHER" id="PTHR12126:SF11">
    <property type="entry name" value="NADH DEHYDROGENASE [UBIQUINONE] 1 ALPHA SUBCOMPLEX SUBUNIT 9, MITOCHONDRIAL"/>
    <property type="match status" value="1"/>
</dbReference>
<dbReference type="CDD" id="cd05271">
    <property type="entry name" value="NDUFA9_like_SDR_a"/>
    <property type="match status" value="1"/>
</dbReference>
<sequence length="324" mass="34930">MTQPSLRNQLVTVFGGSGFIGRYVVQKLAREGARVRVAIRRPDEGLFLKPMGSVGQIDIVQANIRVPMSVQQAVRGSDVVINCVGILFERGAQKFSAVQARGAEVIALCAKEAGVKTLVHVSAIGATADSSSDYAKTKAAGEAGVRRHMPQATIIRPSVVFGQEDDFFNRFASMAAMSPVLPLIDGGHTKLQPVHVVDVASAILRAVQDEAAAGQTYELGGPKVYSMKEIMQLTLAAIHKKRLLVPVPGFALKPLAFALELQPIFAPPITRDQIELLKRDNVVAEGAKGLKDLGVDQPTPVEGTIESYLYRYRRGGGKFEPRFS</sequence>
<dbReference type="InterPro" id="IPR001509">
    <property type="entry name" value="Epimerase_deHydtase"/>
</dbReference>
<evidence type="ECO:0000313" key="2">
    <source>
        <dbReference type="EMBL" id="QDO97040.1"/>
    </source>
</evidence>
<reference evidence="2 3" key="1">
    <citation type="submission" date="2019-07" db="EMBL/GenBank/DDBJ databases">
        <title>Genome sequencing for Ferrovibrio sp. K5.</title>
        <authorList>
            <person name="Park S.-J."/>
        </authorList>
    </citation>
    <scope>NUCLEOTIDE SEQUENCE [LARGE SCALE GENOMIC DNA]</scope>
    <source>
        <strain evidence="2 3">K5</strain>
    </source>
</reference>
<evidence type="ECO:0000259" key="1">
    <source>
        <dbReference type="Pfam" id="PF01370"/>
    </source>
</evidence>
<accession>A0A516H0C5</accession>
<dbReference type="Proteomes" id="UP000317496">
    <property type="component" value="Chromosome"/>
</dbReference>
<dbReference type="SUPFAM" id="SSF51735">
    <property type="entry name" value="NAD(P)-binding Rossmann-fold domains"/>
    <property type="match status" value="1"/>
</dbReference>
<name>A0A516H0C5_9PROT</name>
<dbReference type="KEGG" id="fer:FNB15_07025"/>
<gene>
    <name evidence="2" type="ORF">FNB15_07025</name>
</gene>
<dbReference type="InterPro" id="IPR036291">
    <property type="entry name" value="NAD(P)-bd_dom_sf"/>
</dbReference>
<dbReference type="Gene3D" id="3.40.50.720">
    <property type="entry name" value="NAD(P)-binding Rossmann-like Domain"/>
    <property type="match status" value="1"/>
</dbReference>
<dbReference type="EMBL" id="CP041636">
    <property type="protein sequence ID" value="QDO97040.1"/>
    <property type="molecule type" value="Genomic_DNA"/>
</dbReference>
<dbReference type="RefSeq" id="WP_144068021.1">
    <property type="nucleotide sequence ID" value="NZ_CP041636.1"/>
</dbReference>
<proteinExistence type="predicted"/>
<keyword evidence="3" id="KW-1185">Reference proteome</keyword>
<dbReference type="InterPro" id="IPR051207">
    <property type="entry name" value="ComplexI_NDUFA9_subunit"/>
</dbReference>
<feature type="domain" description="NAD-dependent epimerase/dehydratase" evidence="1">
    <location>
        <begin position="11"/>
        <end position="220"/>
    </location>
</feature>
<evidence type="ECO:0000313" key="3">
    <source>
        <dbReference type="Proteomes" id="UP000317496"/>
    </source>
</evidence>